<evidence type="ECO:0000313" key="3">
    <source>
        <dbReference type="EMBL" id="RXW24566.1"/>
    </source>
</evidence>
<dbReference type="PANTHER" id="PTHR38248">
    <property type="entry name" value="FUNK1 6"/>
    <property type="match status" value="1"/>
</dbReference>
<dbReference type="Pfam" id="PF17667">
    <property type="entry name" value="Pkinase_fungal"/>
    <property type="match status" value="1"/>
</dbReference>
<reference evidence="3 4" key="1">
    <citation type="submission" date="2019-01" db="EMBL/GenBank/DDBJ databases">
        <title>Draft genome sequence of Psathyrella aberdarensis IHI B618.</title>
        <authorList>
            <person name="Buettner E."/>
            <person name="Kellner H."/>
        </authorList>
    </citation>
    <scope>NUCLEOTIDE SEQUENCE [LARGE SCALE GENOMIC DNA]</scope>
    <source>
        <strain evidence="3 4">IHI B618</strain>
    </source>
</reference>
<organism evidence="3 4">
    <name type="scientific">Candolleomyces aberdarensis</name>
    <dbReference type="NCBI Taxonomy" id="2316362"/>
    <lineage>
        <taxon>Eukaryota</taxon>
        <taxon>Fungi</taxon>
        <taxon>Dikarya</taxon>
        <taxon>Basidiomycota</taxon>
        <taxon>Agaricomycotina</taxon>
        <taxon>Agaricomycetes</taxon>
        <taxon>Agaricomycetidae</taxon>
        <taxon>Agaricales</taxon>
        <taxon>Agaricineae</taxon>
        <taxon>Psathyrellaceae</taxon>
        <taxon>Candolleomyces</taxon>
    </lineage>
</organism>
<dbReference type="EMBL" id="SDEE01000017">
    <property type="protein sequence ID" value="RXW24566.1"/>
    <property type="molecule type" value="Genomic_DNA"/>
</dbReference>
<comment type="caution">
    <text evidence="3">The sequence shown here is derived from an EMBL/GenBank/DDBJ whole genome shotgun (WGS) entry which is preliminary data.</text>
</comment>
<dbReference type="OrthoDB" id="5584477at2759"/>
<evidence type="ECO:0000313" key="4">
    <source>
        <dbReference type="Proteomes" id="UP000290288"/>
    </source>
</evidence>
<gene>
    <name evidence="3" type="ORF">EST38_g1302</name>
</gene>
<keyword evidence="4" id="KW-1185">Reference proteome</keyword>
<dbReference type="InterPro" id="IPR040976">
    <property type="entry name" value="Pkinase_fungal"/>
</dbReference>
<feature type="region of interest" description="Disordered" evidence="1">
    <location>
        <begin position="740"/>
        <end position="766"/>
    </location>
</feature>
<dbReference type="AlphaFoldDB" id="A0A4Q2DXT8"/>
<evidence type="ECO:0000259" key="2">
    <source>
        <dbReference type="Pfam" id="PF17667"/>
    </source>
</evidence>
<name>A0A4Q2DXT8_9AGAR</name>
<dbReference type="SUPFAM" id="SSF56112">
    <property type="entry name" value="Protein kinase-like (PK-like)"/>
    <property type="match status" value="1"/>
</dbReference>
<feature type="region of interest" description="Disordered" evidence="1">
    <location>
        <begin position="1"/>
        <end position="67"/>
    </location>
</feature>
<dbReference type="STRING" id="2316362.A0A4Q2DXT8"/>
<feature type="compositionally biased region" description="Polar residues" evidence="1">
    <location>
        <begin position="1"/>
        <end position="22"/>
    </location>
</feature>
<sequence>MTARTDNNGADQNRPPVSTSPAVTDADAVKEKKAAIAPSDSRPALKEKQQPLVDAEANTTAVPCDKKLDKPCCDAAEAVKSESAPNEFVETLSPGSDDSDKAAAMIEDMLKRQRRRIAEDLKKLSMSRSRTPFDLDKRLQAGIATEERIKEFLERSPAFNTDKRLWAGFVNSRELEEGVDLDDIVIKIIEAVMEDWGLNADGRRKLRRAHDLKFLHEEKDSPLPGYSSPTFVIEAKGPSFGLPSQGDLGFSNVTTCITMDTGEGQPGRDMLTDMELQTTYARQIFLQQPNRQSVRTCSIGEGGRVQWYHFDRNGIQTGFCGLNSYDGFPRKWIELIIGLCSLDEQVLGLDTSVQWQVDATGRKFNGTLTTVDDDESKISKTYQLLKIDPVSKKSSIYGTGTLIWAVRDPENGQEVLVKDSWREESWYPEFESLKAARNLDGLAQMISYEGTRAQTKDFCKSYYPQGSCRNQIQSRIVLEKYGPHLFCFQSERQLLCAIRDAIAGHRNLFLEAGIIQHDIAWRNILFGKPDATPGNRGVLIDFDRAEPVSLIKPESMAVGHSQFYSIAILKNALTDPWDQQECLLAHDYLDELESAFYTTASVMWELNEPGTRQDPCPEFVTEWLDTLDSLEENLRFKMDFILDEEPVDPTEFIGPYWSEASHRLLEKFYMFIRDVAQDKEDIRDCYGNELAKNKLEESLLSEPTIRENYDYVINLFDVAIMDLDRAQKYESDSTIQGIKRKVDEVNSDSSTAHEGGDERARRRKLD</sequence>
<dbReference type="InterPro" id="IPR011009">
    <property type="entry name" value="Kinase-like_dom_sf"/>
</dbReference>
<protein>
    <recommendedName>
        <fullName evidence="2">Fungal-type protein kinase domain-containing protein</fullName>
    </recommendedName>
</protein>
<feature type="compositionally biased region" description="Basic and acidic residues" evidence="1">
    <location>
        <begin position="754"/>
        <end position="766"/>
    </location>
</feature>
<feature type="domain" description="Fungal-type protein kinase" evidence="2">
    <location>
        <begin position="278"/>
        <end position="598"/>
    </location>
</feature>
<dbReference type="PANTHER" id="PTHR38248:SF2">
    <property type="entry name" value="FUNK1 11"/>
    <property type="match status" value="1"/>
</dbReference>
<evidence type="ECO:0000256" key="1">
    <source>
        <dbReference type="SAM" id="MobiDB-lite"/>
    </source>
</evidence>
<proteinExistence type="predicted"/>
<accession>A0A4Q2DXT8</accession>
<dbReference type="Proteomes" id="UP000290288">
    <property type="component" value="Unassembled WGS sequence"/>
</dbReference>